<dbReference type="Pfam" id="PF17098">
    <property type="entry name" value="Wtap"/>
    <property type="match status" value="1"/>
</dbReference>
<feature type="compositionally biased region" description="Basic and acidic residues" evidence="7">
    <location>
        <begin position="56"/>
        <end position="70"/>
    </location>
</feature>
<keyword evidence="5" id="KW-0539">Nucleus</keyword>
<dbReference type="InterPro" id="IPR033757">
    <property type="entry name" value="WTAP"/>
</dbReference>
<feature type="compositionally biased region" description="Polar residues" evidence="7">
    <location>
        <begin position="505"/>
        <end position="516"/>
    </location>
</feature>
<evidence type="ECO:0000256" key="1">
    <source>
        <dbReference type="ARBA" id="ARBA00004123"/>
    </source>
</evidence>
<feature type="region of interest" description="Disordered" evidence="7">
    <location>
        <begin position="241"/>
        <end position="287"/>
    </location>
</feature>
<dbReference type="OrthoDB" id="3366661at2759"/>
<keyword evidence="3" id="KW-0507">mRNA processing</keyword>
<feature type="compositionally biased region" description="Basic and acidic residues" evidence="7">
    <location>
        <begin position="401"/>
        <end position="425"/>
    </location>
</feature>
<feature type="region of interest" description="Disordered" evidence="7">
    <location>
        <begin position="440"/>
        <end position="571"/>
    </location>
</feature>
<comment type="subcellular location">
    <subcellularLocation>
        <location evidence="1">Nucleus</location>
    </subcellularLocation>
</comment>
<keyword evidence="4" id="KW-0508">mRNA splicing</keyword>
<dbReference type="GO" id="GO:0008380">
    <property type="term" value="P:RNA splicing"/>
    <property type="evidence" value="ECO:0007669"/>
    <property type="project" value="UniProtKB-KW"/>
</dbReference>
<reference evidence="8" key="1">
    <citation type="journal article" date="2019" name="bioRxiv">
        <title>The Genome of the Zebra Mussel, Dreissena polymorpha: A Resource for Invasive Species Research.</title>
        <authorList>
            <person name="McCartney M.A."/>
            <person name="Auch B."/>
            <person name="Kono T."/>
            <person name="Mallez S."/>
            <person name="Zhang Y."/>
            <person name="Obille A."/>
            <person name="Becker A."/>
            <person name="Abrahante J.E."/>
            <person name="Garbe J."/>
            <person name="Badalamenti J.P."/>
            <person name="Herman A."/>
            <person name="Mangelson H."/>
            <person name="Liachko I."/>
            <person name="Sullivan S."/>
            <person name="Sone E.D."/>
            <person name="Koren S."/>
            <person name="Silverstein K.A.T."/>
            <person name="Beckman K.B."/>
            <person name="Gohl D.M."/>
        </authorList>
    </citation>
    <scope>NUCLEOTIDE SEQUENCE</scope>
    <source>
        <strain evidence="8">Duluth1</strain>
        <tissue evidence="8">Whole animal</tissue>
    </source>
</reference>
<gene>
    <name evidence="8" type="ORF">DPMN_051998</name>
</gene>
<feature type="compositionally biased region" description="Low complexity" evidence="7">
    <location>
        <begin position="492"/>
        <end position="504"/>
    </location>
</feature>
<evidence type="ECO:0000313" key="9">
    <source>
        <dbReference type="Proteomes" id="UP000828390"/>
    </source>
</evidence>
<comment type="similarity">
    <text evidence="2">Belongs to the fl(2)d family.</text>
</comment>
<evidence type="ECO:0000256" key="5">
    <source>
        <dbReference type="ARBA" id="ARBA00023242"/>
    </source>
</evidence>
<dbReference type="PANTHER" id="PTHR15217">
    <property type="entry name" value="WILMS' TUMOR 1-ASSOCIATING PROTEIN"/>
    <property type="match status" value="1"/>
</dbReference>
<feature type="compositionally biased region" description="Basic and acidic residues" evidence="7">
    <location>
        <begin position="40"/>
        <end position="49"/>
    </location>
</feature>
<name>A0A9D4CKF5_DREPO</name>
<evidence type="ECO:0000256" key="7">
    <source>
        <dbReference type="SAM" id="MobiDB-lite"/>
    </source>
</evidence>
<evidence type="ECO:0008006" key="10">
    <source>
        <dbReference type="Google" id="ProtNLM"/>
    </source>
</evidence>
<dbReference type="EMBL" id="JAIWYP010000012">
    <property type="protein sequence ID" value="KAH3726142.1"/>
    <property type="molecule type" value="Genomic_DNA"/>
</dbReference>
<dbReference type="AlphaFoldDB" id="A0A9D4CKF5"/>
<reference evidence="8" key="2">
    <citation type="submission" date="2020-11" db="EMBL/GenBank/DDBJ databases">
        <authorList>
            <person name="McCartney M.A."/>
            <person name="Auch B."/>
            <person name="Kono T."/>
            <person name="Mallez S."/>
            <person name="Becker A."/>
            <person name="Gohl D.M."/>
            <person name="Silverstein K.A.T."/>
            <person name="Koren S."/>
            <person name="Bechman K.B."/>
            <person name="Herman A."/>
            <person name="Abrahante J.E."/>
            <person name="Garbe J."/>
        </authorList>
    </citation>
    <scope>NUCLEOTIDE SEQUENCE</scope>
    <source>
        <strain evidence="8">Duluth1</strain>
        <tissue evidence="8">Whole animal</tissue>
    </source>
</reference>
<sequence>MTDRSPSPKKVHPDNEDLEVLSSTDLIARIKEQEEYIKQLESKKAKIDKGDDEPDPGERLKQAQKDAARRENTLVHRLTTKEQELQDFMAQVAEMKQADGTSQLKSMLLDPAVNIVFQRISKEMEEAQEKLKQTQNELSAWKFTPDSQTGKRLMARCQMLLQENEELGKTIAAGRTAKLEGEIALQKTLVTEMKNNQSELDEFLGDLDEDVEGMQTMIYVLQSQLREAKEQIAALEEENSRLRAGDTALPPRTIHKKPDKTQSNNRDLSIKTEVGNQNIYDEKNYPAMETNYYEQEKTESDLEAEYNYEGLYENEDKYQEELEAQQHVKQQGTESDRADNGSHCDLNQEIDSEPMETEDTQKKSDENTHDVNETSKRTRNGTSHDSFTHKVQRNAILSPDKSSHQHSLDDDNRKHHTDTGKHNDHYLVDVSGNKIEQHIEDCSYLQKTNSRNSREKTPENGNRIPGSSKNCPNKPATKHPQTSDDFYAGKHASNGSPNNSASAPREQSSHAPCSENSELEERTTDDVSKPKSRTPNEKSPGSISGTIKDRDTDQQSFLNGVTSTVDDIEDL</sequence>
<keyword evidence="9" id="KW-1185">Reference proteome</keyword>
<dbReference type="GO" id="GO:0016556">
    <property type="term" value="P:mRNA modification"/>
    <property type="evidence" value="ECO:0007669"/>
    <property type="project" value="InterPro"/>
</dbReference>
<dbReference type="PANTHER" id="PTHR15217:SF0">
    <property type="entry name" value="PRE-MRNA-SPLICING REGULATOR WTAP"/>
    <property type="match status" value="1"/>
</dbReference>
<organism evidence="8 9">
    <name type="scientific">Dreissena polymorpha</name>
    <name type="common">Zebra mussel</name>
    <name type="synonym">Mytilus polymorpha</name>
    <dbReference type="NCBI Taxonomy" id="45954"/>
    <lineage>
        <taxon>Eukaryota</taxon>
        <taxon>Metazoa</taxon>
        <taxon>Spiralia</taxon>
        <taxon>Lophotrochozoa</taxon>
        <taxon>Mollusca</taxon>
        <taxon>Bivalvia</taxon>
        <taxon>Autobranchia</taxon>
        <taxon>Heteroconchia</taxon>
        <taxon>Euheterodonta</taxon>
        <taxon>Imparidentia</taxon>
        <taxon>Neoheterodontei</taxon>
        <taxon>Myida</taxon>
        <taxon>Dreissenoidea</taxon>
        <taxon>Dreissenidae</taxon>
        <taxon>Dreissena</taxon>
    </lineage>
</organism>
<feature type="coiled-coil region" evidence="6">
    <location>
        <begin position="78"/>
        <end position="144"/>
    </location>
</feature>
<evidence type="ECO:0000256" key="4">
    <source>
        <dbReference type="ARBA" id="ARBA00023187"/>
    </source>
</evidence>
<evidence type="ECO:0000313" key="8">
    <source>
        <dbReference type="EMBL" id="KAH3726142.1"/>
    </source>
</evidence>
<evidence type="ECO:0000256" key="6">
    <source>
        <dbReference type="SAM" id="Coils"/>
    </source>
</evidence>
<feature type="region of interest" description="Disordered" evidence="7">
    <location>
        <begin position="40"/>
        <end position="70"/>
    </location>
</feature>
<feature type="compositionally biased region" description="Polar residues" evidence="7">
    <location>
        <begin position="554"/>
        <end position="565"/>
    </location>
</feature>
<proteinExistence type="inferred from homology"/>
<evidence type="ECO:0000256" key="3">
    <source>
        <dbReference type="ARBA" id="ARBA00022664"/>
    </source>
</evidence>
<protein>
    <recommendedName>
        <fullName evidence="10">Pre-mRNA-splicing regulator WTAP</fullName>
    </recommendedName>
</protein>
<evidence type="ECO:0000256" key="2">
    <source>
        <dbReference type="ARBA" id="ARBA00010313"/>
    </source>
</evidence>
<dbReference type="Proteomes" id="UP000828390">
    <property type="component" value="Unassembled WGS sequence"/>
</dbReference>
<feature type="compositionally biased region" description="Basic and acidic residues" evidence="7">
    <location>
        <begin position="519"/>
        <end position="529"/>
    </location>
</feature>
<feature type="compositionally biased region" description="Acidic residues" evidence="7">
    <location>
        <begin position="348"/>
        <end position="358"/>
    </location>
</feature>
<dbReference type="GO" id="GO:0006397">
    <property type="term" value="P:mRNA processing"/>
    <property type="evidence" value="ECO:0007669"/>
    <property type="project" value="UniProtKB-KW"/>
</dbReference>
<accession>A0A9D4CKF5</accession>
<comment type="caution">
    <text evidence="8">The sequence shown here is derived from an EMBL/GenBank/DDBJ whole genome shotgun (WGS) entry which is preliminary data.</text>
</comment>
<dbReference type="GO" id="GO:0005634">
    <property type="term" value="C:nucleus"/>
    <property type="evidence" value="ECO:0007669"/>
    <property type="project" value="UniProtKB-SubCell"/>
</dbReference>
<feature type="region of interest" description="Disordered" evidence="7">
    <location>
        <begin position="323"/>
        <end position="425"/>
    </location>
</feature>
<feature type="compositionally biased region" description="Basic and acidic residues" evidence="7">
    <location>
        <begin position="359"/>
        <end position="376"/>
    </location>
</feature>
<dbReference type="GO" id="GO:0000381">
    <property type="term" value="P:regulation of alternative mRNA splicing, via spliceosome"/>
    <property type="evidence" value="ECO:0007669"/>
    <property type="project" value="InterPro"/>
</dbReference>
<keyword evidence="6" id="KW-0175">Coiled coil</keyword>